<comment type="caution">
    <text evidence="1">The sequence shown here is derived from an EMBL/GenBank/DDBJ whole genome shotgun (WGS) entry which is preliminary data.</text>
</comment>
<sequence>MVLMKWHERGLIMQKIQSENKYAPPMRSTKKIGNTTFIVNSFFPQTGNQTIASKLENLIKADVQKQTVT</sequence>
<reference evidence="2" key="1">
    <citation type="submission" date="2017-04" db="EMBL/GenBank/DDBJ databases">
        <title>Function of individual gut microbiota members based on whole genome sequencing of pure cultures obtained from chicken caecum.</title>
        <authorList>
            <person name="Medvecky M."/>
            <person name="Cejkova D."/>
            <person name="Polansky O."/>
            <person name="Karasova D."/>
            <person name="Kubasova T."/>
            <person name="Cizek A."/>
            <person name="Rychlik I."/>
        </authorList>
    </citation>
    <scope>NUCLEOTIDE SEQUENCE [LARGE SCALE GENOMIC DNA]</scope>
    <source>
        <strain evidence="2">An180</strain>
    </source>
</reference>
<organism evidence="1 2">
    <name type="scientific">Butyricicoccus pullicaecorum</name>
    <dbReference type="NCBI Taxonomy" id="501571"/>
    <lineage>
        <taxon>Bacteria</taxon>
        <taxon>Bacillati</taxon>
        <taxon>Bacillota</taxon>
        <taxon>Clostridia</taxon>
        <taxon>Eubacteriales</taxon>
        <taxon>Butyricicoccaceae</taxon>
        <taxon>Butyricicoccus</taxon>
    </lineage>
</organism>
<proteinExistence type="predicted"/>
<evidence type="ECO:0000313" key="1">
    <source>
        <dbReference type="EMBL" id="OUP50508.1"/>
    </source>
</evidence>
<dbReference type="InterPro" id="IPR026990">
    <property type="entry name" value="TnpW"/>
</dbReference>
<dbReference type="Pfam" id="PF14202">
    <property type="entry name" value="TnpW"/>
    <property type="match status" value="1"/>
</dbReference>
<gene>
    <name evidence="1" type="ORF">B5F17_13890</name>
</gene>
<name>A0A1Y4L122_9FIRM</name>
<accession>A0A1Y4L122</accession>
<protein>
    <submittedName>
        <fullName evidence="1">Uncharacterized protein</fullName>
    </submittedName>
</protein>
<evidence type="ECO:0000313" key="2">
    <source>
        <dbReference type="Proteomes" id="UP000195897"/>
    </source>
</evidence>
<dbReference type="EMBL" id="NFKK01000028">
    <property type="protein sequence ID" value="OUP50508.1"/>
    <property type="molecule type" value="Genomic_DNA"/>
</dbReference>
<dbReference type="Proteomes" id="UP000195897">
    <property type="component" value="Unassembled WGS sequence"/>
</dbReference>
<dbReference type="AlphaFoldDB" id="A0A1Y4L122"/>
<dbReference type="RefSeq" id="WP_087374781.1">
    <property type="nucleotide sequence ID" value="NZ_NFKK01000028.1"/>
</dbReference>